<reference evidence="8" key="1">
    <citation type="journal article" date="2010" name="Nature">
        <title>The sequence and de novo assembly of the giant panda genome.</title>
        <authorList>
            <person name="Li R."/>
            <person name="Fan W."/>
            <person name="Tian G."/>
            <person name="Zhu H."/>
            <person name="He L."/>
            <person name="Cai J."/>
            <person name="Huang Q."/>
            <person name="Cai Q."/>
            <person name="Li B."/>
            <person name="Bai Y."/>
            <person name="Zhang Z."/>
            <person name="Zhang Y."/>
            <person name="Wang W."/>
            <person name="Li J."/>
            <person name="Wei F."/>
            <person name="Li H."/>
            <person name="Jian M."/>
            <person name="Li J."/>
            <person name="Zhang Z."/>
            <person name="Nielsen R."/>
            <person name="Li D."/>
            <person name="Gu W."/>
            <person name="Yang Z."/>
            <person name="Xuan Z."/>
            <person name="Ryder O.A."/>
            <person name="Leung F.C."/>
            <person name="Zhou Y."/>
            <person name="Cao J."/>
            <person name="Sun X."/>
            <person name="Fu Y."/>
            <person name="Fang X."/>
            <person name="Guo X."/>
            <person name="Wang B."/>
            <person name="Hou R."/>
            <person name="Shen F."/>
            <person name="Mu B."/>
            <person name="Ni P."/>
            <person name="Lin R."/>
            <person name="Qian W."/>
            <person name="Wang G."/>
            <person name="Yu C."/>
            <person name="Nie W."/>
            <person name="Wang J."/>
            <person name="Wu Z."/>
            <person name="Liang H."/>
            <person name="Min J."/>
            <person name="Wu Q."/>
            <person name="Cheng S."/>
            <person name="Ruan J."/>
            <person name="Wang M."/>
            <person name="Shi Z."/>
            <person name="Wen M."/>
            <person name="Liu B."/>
            <person name="Ren X."/>
            <person name="Zheng H."/>
            <person name="Dong D."/>
            <person name="Cook K."/>
            <person name="Shan G."/>
            <person name="Zhang H."/>
            <person name="Kosiol C."/>
            <person name="Xie X."/>
            <person name="Lu Z."/>
            <person name="Zheng H."/>
            <person name="Li Y."/>
            <person name="Steiner C.C."/>
            <person name="Lam T.T."/>
            <person name="Lin S."/>
            <person name="Zhang Q."/>
            <person name="Li G."/>
            <person name="Tian J."/>
            <person name="Gong T."/>
            <person name="Liu H."/>
            <person name="Zhang D."/>
            <person name="Fang L."/>
            <person name="Ye C."/>
            <person name="Zhang J."/>
            <person name="Hu W."/>
            <person name="Xu A."/>
            <person name="Ren Y."/>
            <person name="Zhang G."/>
            <person name="Bruford M.W."/>
            <person name="Li Q."/>
            <person name="Ma L."/>
            <person name="Guo Y."/>
            <person name="An N."/>
            <person name="Hu Y."/>
            <person name="Zheng Y."/>
            <person name="Shi Y."/>
            <person name="Li Z."/>
            <person name="Liu Q."/>
            <person name="Chen Y."/>
            <person name="Zhao J."/>
            <person name="Qu N."/>
            <person name="Zhao S."/>
            <person name="Tian F."/>
            <person name="Wang X."/>
            <person name="Wang H."/>
            <person name="Xu L."/>
            <person name="Liu X."/>
            <person name="Vinar T."/>
            <person name="Wang Y."/>
            <person name="Lam T.W."/>
            <person name="Yiu S.M."/>
            <person name="Liu S."/>
            <person name="Zhang H."/>
            <person name="Li D."/>
            <person name="Huang Y."/>
            <person name="Wang X."/>
            <person name="Yang G."/>
            <person name="Jiang Z."/>
            <person name="Wang J."/>
            <person name="Qin N."/>
            <person name="Li L."/>
            <person name="Li J."/>
            <person name="Bolund L."/>
            <person name="Kristiansen K."/>
            <person name="Wong G.K."/>
            <person name="Olson M."/>
            <person name="Zhang X."/>
            <person name="Li S."/>
            <person name="Yang H."/>
            <person name="Wang J."/>
            <person name="Wang J."/>
        </authorList>
    </citation>
    <scope>NUCLEOTIDE SEQUENCE [LARGE SCALE GENOMIC DNA]</scope>
</reference>
<dbReference type="InterPro" id="IPR050931">
    <property type="entry name" value="Mito_Protein_Transport_Metaxin"/>
</dbReference>
<dbReference type="GO" id="GO:0015031">
    <property type="term" value="P:protein transport"/>
    <property type="evidence" value="ECO:0007669"/>
    <property type="project" value="UniProtKB-KW"/>
</dbReference>
<comment type="subcellular location">
    <subcellularLocation>
        <location evidence="1">Mitochondrion outer membrane</location>
    </subcellularLocation>
</comment>
<dbReference type="InterPro" id="IPR019564">
    <property type="entry name" value="Sam37/metaxin_N"/>
</dbReference>
<evidence type="ECO:0000256" key="6">
    <source>
        <dbReference type="ARBA" id="ARBA00023136"/>
    </source>
</evidence>
<feature type="domain" description="Mitochondrial outer membrane transport complex Sam37/metaxin N-terminal" evidence="7">
    <location>
        <begin position="22"/>
        <end position="113"/>
    </location>
</feature>
<dbReference type="GO" id="GO:0007005">
    <property type="term" value="P:mitochondrion organization"/>
    <property type="evidence" value="ECO:0007669"/>
    <property type="project" value="TreeGrafter"/>
</dbReference>
<evidence type="ECO:0000256" key="5">
    <source>
        <dbReference type="ARBA" id="ARBA00023128"/>
    </source>
</evidence>
<dbReference type="GO" id="GO:0001401">
    <property type="term" value="C:SAM complex"/>
    <property type="evidence" value="ECO:0007669"/>
    <property type="project" value="InterPro"/>
</dbReference>
<accession>D2HQH5</accession>
<evidence type="ECO:0000256" key="2">
    <source>
        <dbReference type="ARBA" id="ARBA00022448"/>
    </source>
</evidence>
<evidence type="ECO:0000256" key="1">
    <source>
        <dbReference type="ARBA" id="ARBA00004294"/>
    </source>
</evidence>
<keyword evidence="6" id="KW-0472">Membrane</keyword>
<dbReference type="EMBL" id="GL193182">
    <property type="protein sequence ID" value="EFB23071.1"/>
    <property type="molecule type" value="Genomic_DNA"/>
</dbReference>
<keyword evidence="5" id="KW-0496">Mitochondrion</keyword>
<dbReference type="HOGENOM" id="CLU_044137_5_1_1"/>
<evidence type="ECO:0000256" key="3">
    <source>
        <dbReference type="ARBA" id="ARBA00022787"/>
    </source>
</evidence>
<protein>
    <recommendedName>
        <fullName evidence="7">Mitochondrial outer membrane transport complex Sam37/metaxin N-terminal domain-containing protein</fullName>
    </recommendedName>
</protein>
<dbReference type="CDD" id="cd03078">
    <property type="entry name" value="GST_N_Metaxin1_like"/>
    <property type="match status" value="1"/>
</dbReference>
<evidence type="ECO:0000313" key="8">
    <source>
        <dbReference type="EMBL" id="EFB23071.1"/>
    </source>
</evidence>
<keyword evidence="3" id="KW-1000">Mitochondrion outer membrane</keyword>
<name>D2HQH5_AILME</name>
<organism evidence="8">
    <name type="scientific">Ailuropoda melanoleuca</name>
    <name type="common">Giant panda</name>
    <dbReference type="NCBI Taxonomy" id="9646"/>
    <lineage>
        <taxon>Eukaryota</taxon>
        <taxon>Metazoa</taxon>
        <taxon>Chordata</taxon>
        <taxon>Craniata</taxon>
        <taxon>Vertebrata</taxon>
        <taxon>Euteleostomi</taxon>
        <taxon>Mammalia</taxon>
        <taxon>Eutheria</taxon>
        <taxon>Laurasiatheria</taxon>
        <taxon>Carnivora</taxon>
        <taxon>Caniformia</taxon>
        <taxon>Ursidae</taxon>
        <taxon>Ailuropoda</taxon>
    </lineage>
</organism>
<evidence type="ECO:0000256" key="4">
    <source>
        <dbReference type="ARBA" id="ARBA00022927"/>
    </source>
</evidence>
<dbReference type="Pfam" id="PF10568">
    <property type="entry name" value="Tom37"/>
    <property type="match status" value="1"/>
</dbReference>
<sequence length="114" mass="12845">MAAPMELFSWLGVGLPSVDLDSLAMLTYVRFTGGPLKMHKITNPWQNPSGTLPVLWPIPVEIISVPHKTITHLLKEKYNADYDLSAWQRAEGADTLAFTSLLEEKLLWVLIHTF</sequence>
<dbReference type="PANTHER" id="PTHR12289">
    <property type="entry name" value="METAXIN RELATED"/>
    <property type="match status" value="1"/>
</dbReference>
<gene>
    <name evidence="8" type="ORF">PANDA_014150</name>
</gene>
<feature type="non-terminal residue" evidence="8">
    <location>
        <position position="114"/>
    </location>
</feature>
<dbReference type="AlphaFoldDB" id="D2HQH5"/>
<evidence type="ECO:0000259" key="7">
    <source>
        <dbReference type="Pfam" id="PF10568"/>
    </source>
</evidence>
<keyword evidence="2" id="KW-0813">Transport</keyword>
<dbReference type="InParanoid" id="D2HQH5"/>
<proteinExistence type="predicted"/>
<keyword evidence="4" id="KW-0653">Protein transport</keyword>
<dbReference type="PANTHER" id="PTHR12289:SF34">
    <property type="entry name" value="METAXIN-1"/>
    <property type="match status" value="1"/>
</dbReference>